<dbReference type="EMBL" id="METM01000026">
    <property type="protein sequence ID" value="OGB89419.1"/>
    <property type="molecule type" value="Genomic_DNA"/>
</dbReference>
<protein>
    <submittedName>
        <fullName evidence="1">Uncharacterized protein</fullName>
    </submittedName>
</protein>
<proteinExistence type="predicted"/>
<organism evidence="1 2">
    <name type="scientific">candidate division WOR-1 bacterium RIFCSPHIGHO2_01_FULL_53_15</name>
    <dbReference type="NCBI Taxonomy" id="1802564"/>
    <lineage>
        <taxon>Bacteria</taxon>
        <taxon>Bacillati</taxon>
        <taxon>Saganbacteria</taxon>
    </lineage>
</organism>
<dbReference type="Proteomes" id="UP000178724">
    <property type="component" value="Unassembled WGS sequence"/>
</dbReference>
<comment type="caution">
    <text evidence="1">The sequence shown here is derived from an EMBL/GenBank/DDBJ whole genome shotgun (WGS) entry which is preliminary data.</text>
</comment>
<name>A0A1F4Q0L1_UNCSA</name>
<dbReference type="AlphaFoldDB" id="A0A1F4Q0L1"/>
<gene>
    <name evidence="1" type="ORF">A2625_08030</name>
</gene>
<evidence type="ECO:0000313" key="1">
    <source>
        <dbReference type="EMBL" id="OGB89419.1"/>
    </source>
</evidence>
<evidence type="ECO:0000313" key="2">
    <source>
        <dbReference type="Proteomes" id="UP000178724"/>
    </source>
</evidence>
<accession>A0A1F4Q0L1</accession>
<reference evidence="1 2" key="1">
    <citation type="journal article" date="2016" name="Nat. Commun.">
        <title>Thousands of microbial genomes shed light on interconnected biogeochemical processes in an aquifer system.</title>
        <authorList>
            <person name="Anantharaman K."/>
            <person name="Brown C.T."/>
            <person name="Hug L.A."/>
            <person name="Sharon I."/>
            <person name="Castelle C.J."/>
            <person name="Probst A.J."/>
            <person name="Thomas B.C."/>
            <person name="Singh A."/>
            <person name="Wilkins M.J."/>
            <person name="Karaoz U."/>
            <person name="Brodie E.L."/>
            <person name="Williams K.H."/>
            <person name="Hubbard S.S."/>
            <person name="Banfield J.F."/>
        </authorList>
    </citation>
    <scope>NUCLEOTIDE SEQUENCE [LARGE SCALE GENOMIC DNA]</scope>
</reference>
<sequence>MSYIQRAQDFIQTRGSAILRDFQKKTGVVVSGRIKLTGNPQVRYAKVFKDPDAIFSAQSGRPSGPPQYLLWVGEDENDARRMLRASQFALAHEAVEVVYDYFHFTGQPGAVLPERYLNPIDKDSRRCLRELAVDLGAVSFYREPKKRQVMTWSMVGFSKLVIDELEVGRLVGVSVSLLAREMTKLMWTEMNGQLPDRFRFEAKNVFERYGLWIAATLGSRSVEKRDFDRLLDDYLAVFSKIEVKAFD</sequence>